<dbReference type="AlphaFoldDB" id="F5YIA5"/>
<organism evidence="3 4">
    <name type="scientific">Treponema primitia (strain ATCC BAA-887 / DSM 12427 / ZAS-2)</name>
    <dbReference type="NCBI Taxonomy" id="545694"/>
    <lineage>
        <taxon>Bacteria</taxon>
        <taxon>Pseudomonadati</taxon>
        <taxon>Spirochaetota</taxon>
        <taxon>Spirochaetia</taxon>
        <taxon>Spirochaetales</taxon>
        <taxon>Treponemataceae</taxon>
        <taxon>Treponema</taxon>
    </lineage>
</organism>
<feature type="transmembrane region" description="Helical" evidence="2">
    <location>
        <begin position="413"/>
        <end position="433"/>
    </location>
</feature>
<feature type="transmembrane region" description="Helical" evidence="2">
    <location>
        <begin position="110"/>
        <end position="129"/>
    </location>
</feature>
<proteinExistence type="inferred from homology"/>
<protein>
    <submittedName>
        <fullName evidence="3">Transporter, major facilitator family</fullName>
    </submittedName>
</protein>
<evidence type="ECO:0000256" key="2">
    <source>
        <dbReference type="SAM" id="Phobius"/>
    </source>
</evidence>
<feature type="transmembrane region" description="Helical" evidence="2">
    <location>
        <begin position="185"/>
        <end position="203"/>
    </location>
</feature>
<dbReference type="EMBL" id="CP001843">
    <property type="protein sequence ID" value="AEF86808.1"/>
    <property type="molecule type" value="Genomic_DNA"/>
</dbReference>
<dbReference type="GO" id="GO:0005886">
    <property type="term" value="C:plasma membrane"/>
    <property type="evidence" value="ECO:0007669"/>
    <property type="project" value="TreeGrafter"/>
</dbReference>
<accession>F5YIA5</accession>
<feature type="transmembrane region" description="Helical" evidence="2">
    <location>
        <begin position="373"/>
        <end position="393"/>
    </location>
</feature>
<dbReference type="InterPro" id="IPR036259">
    <property type="entry name" value="MFS_trans_sf"/>
</dbReference>
<keyword evidence="2" id="KW-0472">Membrane</keyword>
<evidence type="ECO:0000256" key="1">
    <source>
        <dbReference type="ARBA" id="ARBA00009617"/>
    </source>
</evidence>
<keyword evidence="2" id="KW-0812">Transmembrane</keyword>
<evidence type="ECO:0000313" key="3">
    <source>
        <dbReference type="EMBL" id="AEF86808.1"/>
    </source>
</evidence>
<evidence type="ECO:0000313" key="4">
    <source>
        <dbReference type="Proteomes" id="UP000009223"/>
    </source>
</evidence>
<dbReference type="eggNOG" id="COG2211">
    <property type="taxonomic scope" value="Bacteria"/>
</dbReference>
<keyword evidence="4" id="KW-1185">Reference proteome</keyword>
<dbReference type="KEGG" id="tpi:TREPR_3570"/>
<feature type="transmembrane region" description="Helical" evidence="2">
    <location>
        <begin position="12"/>
        <end position="35"/>
    </location>
</feature>
<reference evidence="4" key="1">
    <citation type="submission" date="2009-12" db="EMBL/GenBank/DDBJ databases">
        <title>Complete sequence of Treponema primitia strain ZAS-2.</title>
        <authorList>
            <person name="Tetu S.G."/>
            <person name="Matson E."/>
            <person name="Ren Q."/>
            <person name="Seshadri R."/>
            <person name="Elbourne L."/>
            <person name="Hassan K.A."/>
            <person name="Durkin A."/>
            <person name="Radune D."/>
            <person name="Mohamoud Y."/>
            <person name="Shay R."/>
            <person name="Jin S."/>
            <person name="Zhang X."/>
            <person name="Lucey K."/>
            <person name="Ballor N.R."/>
            <person name="Ottesen E."/>
            <person name="Rosenthal R."/>
            <person name="Allen A."/>
            <person name="Leadbetter J.R."/>
            <person name="Paulsen I.T."/>
        </authorList>
    </citation>
    <scope>NUCLEOTIDE SEQUENCE [LARGE SCALE GENOMIC DNA]</scope>
    <source>
        <strain evidence="4">ATCC BAA-887 / DSM 12427 / ZAS-2</strain>
    </source>
</reference>
<dbReference type="SUPFAM" id="SSF103473">
    <property type="entry name" value="MFS general substrate transporter"/>
    <property type="match status" value="1"/>
</dbReference>
<feature type="transmembrane region" description="Helical" evidence="2">
    <location>
        <begin position="238"/>
        <end position="261"/>
    </location>
</feature>
<dbReference type="PANTHER" id="PTHR11328:SF24">
    <property type="entry name" value="MAJOR FACILITATOR SUPERFAMILY (MFS) PROFILE DOMAIN-CONTAINING PROTEIN"/>
    <property type="match status" value="1"/>
</dbReference>
<feature type="transmembrane region" description="Helical" evidence="2">
    <location>
        <begin position="41"/>
        <end position="70"/>
    </location>
</feature>
<dbReference type="Proteomes" id="UP000009223">
    <property type="component" value="Chromosome"/>
</dbReference>
<dbReference type="RefSeq" id="WP_015706728.1">
    <property type="nucleotide sequence ID" value="NC_015578.1"/>
</dbReference>
<gene>
    <name evidence="3" type="ordered locus">TREPR_3570</name>
</gene>
<dbReference type="PANTHER" id="PTHR11328">
    <property type="entry name" value="MAJOR FACILITATOR SUPERFAMILY DOMAIN-CONTAINING PROTEIN"/>
    <property type="match status" value="1"/>
</dbReference>
<keyword evidence="2" id="KW-1133">Transmembrane helix</keyword>
<comment type="similarity">
    <text evidence="1">Belongs to the sodium:galactoside symporter (TC 2.A.2) family.</text>
</comment>
<feature type="transmembrane region" description="Helical" evidence="2">
    <location>
        <begin position="327"/>
        <end position="352"/>
    </location>
</feature>
<name>F5YIA5_TREPZ</name>
<dbReference type="InterPro" id="IPR039672">
    <property type="entry name" value="MFS_2"/>
</dbReference>
<feature type="transmembrane region" description="Helical" evidence="2">
    <location>
        <begin position="303"/>
        <end position="321"/>
    </location>
</feature>
<dbReference type="Pfam" id="PF13347">
    <property type="entry name" value="MFS_2"/>
    <property type="match status" value="1"/>
</dbReference>
<dbReference type="OrthoDB" id="9764596at2"/>
<dbReference type="STRING" id="545694.TREPR_3570"/>
<dbReference type="Gene3D" id="1.20.1250.20">
    <property type="entry name" value="MFS general substrate transporter like domains"/>
    <property type="match status" value="2"/>
</dbReference>
<dbReference type="HOGENOM" id="CLU_027408_0_2_12"/>
<feature type="transmembrane region" description="Helical" evidence="2">
    <location>
        <begin position="82"/>
        <end position="104"/>
    </location>
</feature>
<dbReference type="GO" id="GO:0015293">
    <property type="term" value="F:symporter activity"/>
    <property type="evidence" value="ECO:0007669"/>
    <property type="project" value="InterPro"/>
</dbReference>
<feature type="transmembrane region" description="Helical" evidence="2">
    <location>
        <begin position="149"/>
        <end position="173"/>
    </location>
</feature>
<dbReference type="GO" id="GO:0008643">
    <property type="term" value="P:carbohydrate transport"/>
    <property type="evidence" value="ECO:0007669"/>
    <property type="project" value="InterPro"/>
</dbReference>
<sequence length="454" mass="48863">MSDSTNWKKSIPWVFFAAETSLVLGGMIAMSYLIFYITDRMLITAVVMGAIMLVARIADGVLGIFTGIIIQKLQLKHGQYRTWLLYGPFIIALGTTLCFFNPNIPMMAKAVIVFIGYILYGGGNSFVQLSQNGLLAKISGPDMDHRMAIAAKLMQGQQAGTIIGSLITMPLILWVDKTGADGYSVIQVIIAALGALGQLPLFFMTKEYEGFDPNFKSAGGASIKLGAIFGETLKNGQLIILLLADAFRHTAYILVMALGVYYFNYVVRAPEMIVFAMTAQSIGAFLGSFAGQPISRKLGKKNSALLTGILCTIIYAGIAFLGDRGPLVYIICTAAGLFSLGIVNACGVNLYLDCGEYLLYKSGKDNRTFTMSFFGIGIKIGMALSSVVIAFLLDASGYDGATQSVADVHLMGVLIGAVLAGLNLGYFLIMLCYGINEQKSKEYAEHNFKATQTA</sequence>
<reference evidence="3 4" key="2">
    <citation type="journal article" date="2011" name="ISME J.">
        <title>RNA-seq reveals cooperative metabolic interactions between two termite-gut spirochete species in co-culture.</title>
        <authorList>
            <person name="Rosenthal A.Z."/>
            <person name="Matson E.G."/>
            <person name="Eldar A."/>
            <person name="Leadbetter J.R."/>
        </authorList>
    </citation>
    <scope>NUCLEOTIDE SEQUENCE [LARGE SCALE GENOMIC DNA]</scope>
    <source>
        <strain evidence="4">ATCC BAA-887 / DSM 12427 / ZAS-2</strain>
    </source>
</reference>